<dbReference type="EMBL" id="JAGWCR010000015">
    <property type="protein sequence ID" value="MBS3651664.1"/>
    <property type="molecule type" value="Genomic_DNA"/>
</dbReference>
<dbReference type="CDD" id="cd03214">
    <property type="entry name" value="ABC_Iron-Siderophores_B12_Hemin"/>
    <property type="match status" value="1"/>
</dbReference>
<dbReference type="GO" id="GO:0016887">
    <property type="term" value="F:ATP hydrolysis activity"/>
    <property type="evidence" value="ECO:0007669"/>
    <property type="project" value="InterPro"/>
</dbReference>
<evidence type="ECO:0000256" key="2">
    <source>
        <dbReference type="ARBA" id="ARBA00022448"/>
    </source>
</evidence>
<dbReference type="SMART" id="SM00382">
    <property type="entry name" value="AAA"/>
    <property type="match status" value="1"/>
</dbReference>
<evidence type="ECO:0000313" key="6">
    <source>
        <dbReference type="EMBL" id="MBS3651664.1"/>
    </source>
</evidence>
<evidence type="ECO:0000313" key="7">
    <source>
        <dbReference type="Proteomes" id="UP000680348"/>
    </source>
</evidence>
<feature type="domain" description="ABC transporter" evidence="5">
    <location>
        <begin position="3"/>
        <end position="234"/>
    </location>
</feature>
<evidence type="ECO:0000256" key="4">
    <source>
        <dbReference type="ARBA" id="ARBA00022840"/>
    </source>
</evidence>
<dbReference type="PROSITE" id="PS50893">
    <property type="entry name" value="ABC_TRANSPORTER_2"/>
    <property type="match status" value="1"/>
</dbReference>
<dbReference type="InterPro" id="IPR003593">
    <property type="entry name" value="AAA+_ATPase"/>
</dbReference>
<dbReference type="PANTHER" id="PTHR42794">
    <property type="entry name" value="HEMIN IMPORT ATP-BINDING PROTEIN HMUV"/>
    <property type="match status" value="1"/>
</dbReference>
<dbReference type="GO" id="GO:0005524">
    <property type="term" value="F:ATP binding"/>
    <property type="evidence" value="ECO:0007669"/>
    <property type="project" value="UniProtKB-KW"/>
</dbReference>
<evidence type="ECO:0000256" key="1">
    <source>
        <dbReference type="ARBA" id="ARBA00005417"/>
    </source>
</evidence>
<keyword evidence="3" id="KW-0547">Nucleotide-binding</keyword>
<reference evidence="6" key="1">
    <citation type="submission" date="2021-04" db="EMBL/GenBank/DDBJ databases">
        <title>Pseudaminobacter soli sp. nov., isolated from paddy soil contaminated by heavy metals.</title>
        <authorList>
            <person name="Zhang K."/>
        </authorList>
    </citation>
    <scope>NUCLEOTIDE SEQUENCE</scope>
    <source>
        <strain evidence="6">19-2017</strain>
    </source>
</reference>
<dbReference type="AlphaFoldDB" id="A0A942I4L6"/>
<keyword evidence="7" id="KW-1185">Reference proteome</keyword>
<dbReference type="SUPFAM" id="SSF52540">
    <property type="entry name" value="P-loop containing nucleoside triphosphate hydrolases"/>
    <property type="match status" value="1"/>
</dbReference>
<dbReference type="Pfam" id="PF00005">
    <property type="entry name" value="ABC_tran"/>
    <property type="match status" value="1"/>
</dbReference>
<keyword evidence="4 6" id="KW-0067">ATP-binding</keyword>
<protein>
    <submittedName>
        <fullName evidence="6">ABC transporter ATP-binding protein</fullName>
    </submittedName>
</protein>
<dbReference type="RefSeq" id="WP_188257224.1">
    <property type="nucleotide sequence ID" value="NZ_JABVCF010000015.1"/>
</dbReference>
<keyword evidence="2" id="KW-0813">Transport</keyword>
<evidence type="ECO:0000256" key="3">
    <source>
        <dbReference type="ARBA" id="ARBA00022741"/>
    </source>
</evidence>
<dbReference type="Proteomes" id="UP000680348">
    <property type="component" value="Unassembled WGS sequence"/>
</dbReference>
<name>A0A942I4L6_9HYPH</name>
<accession>A0A942I4L6</accession>
<evidence type="ECO:0000259" key="5">
    <source>
        <dbReference type="PROSITE" id="PS50893"/>
    </source>
</evidence>
<dbReference type="InterPro" id="IPR003439">
    <property type="entry name" value="ABC_transporter-like_ATP-bd"/>
</dbReference>
<comment type="similarity">
    <text evidence="1">Belongs to the ABC transporter superfamily.</text>
</comment>
<sequence length="263" mass="28045">MILEARNLGWSARGKPIVTAVDLVVNAGETLGLVGPNGSGKSTLMKLLAGIRQPTSGSVLVKGKALEAMPRREAAQLIAFLEQQSETTEAITVRDAVELGRTPWLTPLQPWSAEDDRIVAQALADADMSGFERRSWTTLSGGERQRAHLARALAQRPKILLLDEPTNHLDIQHQLSILDLVASLPVTSVVALHDLNQALSCDRIGVMSGGRLVAVGAPHDVLTAERVSSVFGVRASIITDPADGARIFRFHPASSGCSARGQC</sequence>
<gene>
    <name evidence="6" type="ORF">KEU06_23890</name>
</gene>
<dbReference type="PANTHER" id="PTHR42794:SF2">
    <property type="entry name" value="ABC TRANSPORTER ATP-BINDING PROTEIN"/>
    <property type="match status" value="1"/>
</dbReference>
<organism evidence="6 7">
    <name type="scientific">Pseudaminobacter soli</name>
    <name type="common">ex Zhang et al. 2022</name>
    <dbReference type="NCBI Taxonomy" id="2831468"/>
    <lineage>
        <taxon>Bacteria</taxon>
        <taxon>Pseudomonadati</taxon>
        <taxon>Pseudomonadota</taxon>
        <taxon>Alphaproteobacteria</taxon>
        <taxon>Hyphomicrobiales</taxon>
        <taxon>Phyllobacteriaceae</taxon>
        <taxon>Pseudaminobacter</taxon>
    </lineage>
</organism>
<dbReference type="Gene3D" id="3.40.50.300">
    <property type="entry name" value="P-loop containing nucleotide triphosphate hydrolases"/>
    <property type="match status" value="1"/>
</dbReference>
<proteinExistence type="inferred from homology"/>
<dbReference type="FunFam" id="3.40.50.300:FF:000134">
    <property type="entry name" value="Iron-enterobactin ABC transporter ATP-binding protein"/>
    <property type="match status" value="1"/>
</dbReference>
<comment type="caution">
    <text evidence="6">The sequence shown here is derived from an EMBL/GenBank/DDBJ whole genome shotgun (WGS) entry which is preliminary data.</text>
</comment>
<dbReference type="InterPro" id="IPR027417">
    <property type="entry name" value="P-loop_NTPase"/>
</dbReference>